<dbReference type="Gene3D" id="3.30.1240.10">
    <property type="match status" value="1"/>
</dbReference>
<dbReference type="EMBL" id="JANQBD010000008">
    <property type="protein sequence ID" value="MCR8632126.1"/>
    <property type="molecule type" value="Genomic_DNA"/>
</dbReference>
<dbReference type="GO" id="GO:0016787">
    <property type="term" value="F:hydrolase activity"/>
    <property type="evidence" value="ECO:0007669"/>
    <property type="project" value="UniProtKB-KW"/>
</dbReference>
<dbReference type="NCBIfam" id="TIGR01484">
    <property type="entry name" value="HAD-SF-IIB"/>
    <property type="match status" value="1"/>
</dbReference>
<name>A0ABT1YG06_9BACL</name>
<evidence type="ECO:0000313" key="1">
    <source>
        <dbReference type="EMBL" id="MCR8632126.1"/>
    </source>
</evidence>
<dbReference type="SUPFAM" id="SSF56784">
    <property type="entry name" value="HAD-like"/>
    <property type="match status" value="1"/>
</dbReference>
<gene>
    <name evidence="1" type="ORF">NV381_13020</name>
</gene>
<comment type="caution">
    <text evidence="1">The sequence shown here is derived from an EMBL/GenBank/DDBJ whole genome shotgun (WGS) entry which is preliminary data.</text>
</comment>
<dbReference type="RefSeq" id="WP_258213717.1">
    <property type="nucleotide sequence ID" value="NZ_JANQBD010000008.1"/>
</dbReference>
<dbReference type="Proteomes" id="UP001300012">
    <property type="component" value="Unassembled WGS sequence"/>
</dbReference>
<sequence>MKFVFDLDGTICFKGQPISDRLVQCLEKLIEAGHEVIFASARPIRDMLPVIDEKFHNFCLIGGNGSLVTIDGANVQVNSFSDDQVQAVIGLIQEYQATYLIDSDWDYAYTGPSNHPILNNVDPMKLANSVTLETLKRIVKILILSSTNMERMSEQLVSLDCVVHRHVNENVLDVSPQNIHKWSALQKVGLKGKEFIVFGNDANDISMFKEVLHSVRIGNHTELEKYCTESIPLEGDYETSIICKIGQLSNVYRPKAI</sequence>
<proteinExistence type="predicted"/>
<dbReference type="Pfam" id="PF08282">
    <property type="entry name" value="Hydrolase_3"/>
    <property type="match status" value="1"/>
</dbReference>
<keyword evidence="2" id="KW-1185">Reference proteome</keyword>
<protein>
    <submittedName>
        <fullName evidence="1">Cof-type HAD-IIB family hydrolase</fullName>
    </submittedName>
</protein>
<dbReference type="InterPro" id="IPR006379">
    <property type="entry name" value="HAD-SF_hydro_IIB"/>
</dbReference>
<dbReference type="PANTHER" id="PTHR10000">
    <property type="entry name" value="PHOSPHOSERINE PHOSPHATASE"/>
    <property type="match status" value="1"/>
</dbReference>
<keyword evidence="1" id="KW-0378">Hydrolase</keyword>
<organism evidence="1 2">
    <name type="scientific">Paenibacillus radicis</name>
    <name type="common">ex Xue et al. 2023</name>
    <dbReference type="NCBI Taxonomy" id="2972489"/>
    <lineage>
        <taxon>Bacteria</taxon>
        <taxon>Bacillati</taxon>
        <taxon>Bacillota</taxon>
        <taxon>Bacilli</taxon>
        <taxon>Bacillales</taxon>
        <taxon>Paenibacillaceae</taxon>
        <taxon>Paenibacillus</taxon>
    </lineage>
</organism>
<reference evidence="1 2" key="1">
    <citation type="submission" date="2022-08" db="EMBL/GenBank/DDBJ databases">
        <title>Paenibacillus endoradicis sp. nov., Paenibacillus radicibacter sp. nov and Paenibacillus pararadicis sp. nov., three cold-adapted plant growth-promoting bacteria isolated from root of Larix gmelinii in Great Khingan.</title>
        <authorList>
            <person name="Xue H."/>
        </authorList>
    </citation>
    <scope>NUCLEOTIDE SEQUENCE [LARGE SCALE GENOMIC DNA]</scope>
    <source>
        <strain evidence="1 2">N5-1-1-5</strain>
    </source>
</reference>
<dbReference type="InterPro" id="IPR036412">
    <property type="entry name" value="HAD-like_sf"/>
</dbReference>
<evidence type="ECO:0000313" key="2">
    <source>
        <dbReference type="Proteomes" id="UP001300012"/>
    </source>
</evidence>
<dbReference type="Gene3D" id="3.40.50.1000">
    <property type="entry name" value="HAD superfamily/HAD-like"/>
    <property type="match status" value="1"/>
</dbReference>
<dbReference type="InterPro" id="IPR023214">
    <property type="entry name" value="HAD_sf"/>
</dbReference>
<accession>A0ABT1YG06</accession>
<dbReference type="PANTHER" id="PTHR10000:SF53">
    <property type="entry name" value="5-AMINO-6-(5-PHOSPHO-D-RIBITYLAMINO)URACIL PHOSPHATASE YBJI-RELATED"/>
    <property type="match status" value="1"/>
</dbReference>